<sequence>MASGQPKGSYTYPAVTDDPDRTGVLRNKLNLTAHSELRPAEYALTNIRLVEINQGSGPSGNFDTAHLKAIHRYIFQDVYEWAGHTRNESPVVDGQRVEPVGGLFQGGTSFLPGSRIEMGLNEALRPIADPPALSKATPEQFAERAAKVLSEPNYVHPFREGNGRAQEAFISELGRHYGHAIDFSLITMPRMIEASIETTNDPSSPLMKHAIEDAMKPGRREAIRSAFDDLRESGEEPLHHHVRTARAGEDITGRVLRQDDRFASLLTDHGIVVADRADLPERLPHDEKITVTARSDFPNAER</sequence>
<comment type="catalytic activity">
    <reaction evidence="6">
        <text>L-threonyl-[protein] + ATP = 3-O-(5'-adenylyl)-L-threonyl-[protein] + diphosphate</text>
        <dbReference type="Rhea" id="RHEA:54292"/>
        <dbReference type="Rhea" id="RHEA-COMP:11060"/>
        <dbReference type="Rhea" id="RHEA-COMP:13847"/>
        <dbReference type="ChEBI" id="CHEBI:30013"/>
        <dbReference type="ChEBI" id="CHEBI:30616"/>
        <dbReference type="ChEBI" id="CHEBI:33019"/>
        <dbReference type="ChEBI" id="CHEBI:138113"/>
        <dbReference type="EC" id="2.7.7.108"/>
    </reaction>
</comment>
<comment type="caution">
    <text evidence="9">The sequence shown here is derived from an EMBL/GenBank/DDBJ whole genome shotgun (WGS) entry which is preliminary data.</text>
</comment>
<evidence type="ECO:0000256" key="7">
    <source>
        <dbReference type="ARBA" id="ARBA00048696"/>
    </source>
</evidence>
<evidence type="ECO:0000313" key="9">
    <source>
        <dbReference type="EMBL" id="MQW36409.1"/>
    </source>
</evidence>
<dbReference type="EMBL" id="WISR01000222">
    <property type="protein sequence ID" value="MQW36409.1"/>
    <property type="molecule type" value="Genomic_DNA"/>
</dbReference>
<keyword evidence="4" id="KW-0067">ATP-binding</keyword>
<evidence type="ECO:0000256" key="5">
    <source>
        <dbReference type="ARBA" id="ARBA00034531"/>
    </source>
</evidence>
<evidence type="ECO:0000259" key="8">
    <source>
        <dbReference type="PROSITE" id="PS51459"/>
    </source>
</evidence>
<dbReference type="PANTHER" id="PTHR39560:SF1">
    <property type="entry name" value="PROTEIN ADENYLYLTRANSFERASE FIC-RELATED"/>
    <property type="match status" value="1"/>
</dbReference>
<organism evidence="9 10">
    <name type="scientific">Rhizobium meliloti</name>
    <name type="common">Ensifer meliloti</name>
    <name type="synonym">Sinorhizobium meliloti</name>
    <dbReference type="NCBI Taxonomy" id="382"/>
    <lineage>
        <taxon>Bacteria</taxon>
        <taxon>Pseudomonadati</taxon>
        <taxon>Pseudomonadota</taxon>
        <taxon>Alphaproteobacteria</taxon>
        <taxon>Hyphomicrobiales</taxon>
        <taxon>Rhizobiaceae</taxon>
        <taxon>Sinorhizobium/Ensifer group</taxon>
        <taxon>Sinorhizobium</taxon>
    </lineage>
</organism>
<protein>
    <recommendedName>
        <fullName evidence="5">protein adenylyltransferase</fullName>
        <ecNumber evidence="5">2.7.7.108</ecNumber>
    </recommendedName>
</protein>
<dbReference type="InterPro" id="IPR036597">
    <property type="entry name" value="Fido-like_dom_sf"/>
</dbReference>
<dbReference type="InterPro" id="IPR003812">
    <property type="entry name" value="Fido"/>
</dbReference>
<evidence type="ECO:0000256" key="2">
    <source>
        <dbReference type="ARBA" id="ARBA00022695"/>
    </source>
</evidence>
<evidence type="ECO:0000256" key="4">
    <source>
        <dbReference type="ARBA" id="ARBA00022840"/>
    </source>
</evidence>
<evidence type="ECO:0000256" key="3">
    <source>
        <dbReference type="ARBA" id="ARBA00022741"/>
    </source>
</evidence>
<dbReference type="GO" id="GO:0070733">
    <property type="term" value="F:AMPylase activity"/>
    <property type="evidence" value="ECO:0007669"/>
    <property type="project" value="UniProtKB-EC"/>
</dbReference>
<feature type="domain" description="Fido" evidence="8">
    <location>
        <begin position="62"/>
        <end position="212"/>
    </location>
</feature>
<dbReference type="KEGG" id="smer:DU99_13245"/>
<dbReference type="RefSeq" id="WP_010969889.1">
    <property type="nucleotide sequence ID" value="NZ_BJNJ01000048.1"/>
</dbReference>
<proteinExistence type="predicted"/>
<gene>
    <name evidence="9" type="ORF">GHK53_27465</name>
</gene>
<dbReference type="PROSITE" id="PS51459">
    <property type="entry name" value="FIDO"/>
    <property type="match status" value="1"/>
</dbReference>
<dbReference type="AlphaFoldDB" id="A0AAW9TWC0"/>
<dbReference type="GO" id="GO:0005524">
    <property type="term" value="F:ATP binding"/>
    <property type="evidence" value="ECO:0007669"/>
    <property type="project" value="UniProtKB-KW"/>
</dbReference>
<reference evidence="9 10" key="1">
    <citation type="journal article" date="2013" name="Genome Biol.">
        <title>Comparative genomics of the core and accessory genomes of 48 Sinorhizobium strains comprising five genospecies.</title>
        <authorList>
            <person name="Sugawara M."/>
            <person name="Epstein B."/>
            <person name="Badgley B.D."/>
            <person name="Unno T."/>
            <person name="Xu L."/>
            <person name="Reese J."/>
            <person name="Gyaneshwar P."/>
            <person name="Denny R."/>
            <person name="Mudge J."/>
            <person name="Bharti A.K."/>
            <person name="Farmer A.D."/>
            <person name="May G.D."/>
            <person name="Woodward J.E."/>
            <person name="Medigue C."/>
            <person name="Vallenet D."/>
            <person name="Lajus A."/>
            <person name="Rouy Z."/>
            <person name="Martinez-Vaz B."/>
            <person name="Tiffin P."/>
            <person name="Young N.D."/>
            <person name="Sadowsky M.J."/>
        </authorList>
    </citation>
    <scope>NUCLEOTIDE SEQUENCE [LARGE SCALE GENOMIC DNA]</scope>
    <source>
        <strain evidence="9 10">N6B1</strain>
    </source>
</reference>
<keyword evidence="2" id="KW-0548">Nucleotidyltransferase</keyword>
<evidence type="ECO:0000256" key="6">
    <source>
        <dbReference type="ARBA" id="ARBA00047939"/>
    </source>
</evidence>
<comment type="catalytic activity">
    <reaction evidence="7">
        <text>L-tyrosyl-[protein] + ATP = O-(5'-adenylyl)-L-tyrosyl-[protein] + diphosphate</text>
        <dbReference type="Rhea" id="RHEA:54288"/>
        <dbReference type="Rhea" id="RHEA-COMP:10136"/>
        <dbReference type="Rhea" id="RHEA-COMP:13846"/>
        <dbReference type="ChEBI" id="CHEBI:30616"/>
        <dbReference type="ChEBI" id="CHEBI:33019"/>
        <dbReference type="ChEBI" id="CHEBI:46858"/>
        <dbReference type="ChEBI" id="CHEBI:83624"/>
        <dbReference type="EC" id="2.7.7.108"/>
    </reaction>
</comment>
<dbReference type="Pfam" id="PF02661">
    <property type="entry name" value="Fic"/>
    <property type="match status" value="1"/>
</dbReference>
<dbReference type="SUPFAM" id="SSF140931">
    <property type="entry name" value="Fic-like"/>
    <property type="match status" value="1"/>
</dbReference>
<accession>A0AAW9TWC0</accession>
<dbReference type="GO" id="GO:0051302">
    <property type="term" value="P:regulation of cell division"/>
    <property type="evidence" value="ECO:0007669"/>
    <property type="project" value="TreeGrafter"/>
</dbReference>
<evidence type="ECO:0000313" key="10">
    <source>
        <dbReference type="Proteomes" id="UP000429484"/>
    </source>
</evidence>
<name>A0AAW9TWC0_RHIML</name>
<dbReference type="EC" id="2.7.7.108" evidence="5"/>
<dbReference type="Gene3D" id="1.10.3290.10">
    <property type="entry name" value="Fido-like domain"/>
    <property type="match status" value="1"/>
</dbReference>
<dbReference type="PANTHER" id="PTHR39560">
    <property type="entry name" value="PROTEIN ADENYLYLTRANSFERASE FIC-RELATED"/>
    <property type="match status" value="1"/>
</dbReference>
<keyword evidence="1" id="KW-0808">Transferase</keyword>
<dbReference type="Proteomes" id="UP000429484">
    <property type="component" value="Unassembled WGS sequence"/>
</dbReference>
<keyword evidence="3" id="KW-0547">Nucleotide-binding</keyword>
<evidence type="ECO:0000256" key="1">
    <source>
        <dbReference type="ARBA" id="ARBA00022679"/>
    </source>
</evidence>